<proteinExistence type="inferred from homology"/>
<dbReference type="PANTHER" id="PTHR33508:SF1">
    <property type="entry name" value="UPF0056 MEMBRANE PROTEIN YHCE"/>
    <property type="match status" value="1"/>
</dbReference>
<evidence type="ECO:0000256" key="7">
    <source>
        <dbReference type="RuleBase" id="RU362048"/>
    </source>
</evidence>
<evidence type="ECO:0000313" key="8">
    <source>
        <dbReference type="EMBL" id="MSS17863.1"/>
    </source>
</evidence>
<feature type="transmembrane region" description="Helical" evidence="7">
    <location>
        <begin position="12"/>
        <end position="35"/>
    </location>
</feature>
<accession>A0A6L5XEG8</accession>
<keyword evidence="4 7" id="KW-0812">Transmembrane</keyword>
<dbReference type="GO" id="GO:0005886">
    <property type="term" value="C:plasma membrane"/>
    <property type="evidence" value="ECO:0007669"/>
    <property type="project" value="UniProtKB-SubCell"/>
</dbReference>
<sequence>MLGFDKLDFQQILSTFLVLIGIIDIIGSIPIILQLKAKGKTVSANKATFLSWGLMVGFFYGGNFILKLFGCNIQSFAVAGSILIFFMALEMILDIEIFKNNGPVKEATLVPLVFPLLAGAGTFTTLISLKSMYADINIMIALALNMAWVYIVIKATDFIQRLLGASGIYFIRKFFGIILMAISVKLFFDNVVLLI</sequence>
<feature type="transmembrane region" description="Helical" evidence="7">
    <location>
        <begin position="174"/>
        <end position="194"/>
    </location>
</feature>
<comment type="subcellular location">
    <subcellularLocation>
        <location evidence="1 7">Cell membrane</location>
        <topology evidence="1 7">Multi-pass membrane protein</topology>
    </subcellularLocation>
</comment>
<dbReference type="EMBL" id="VULT01000013">
    <property type="protein sequence ID" value="MSS17863.1"/>
    <property type="molecule type" value="Genomic_DNA"/>
</dbReference>
<evidence type="ECO:0000256" key="4">
    <source>
        <dbReference type="ARBA" id="ARBA00022692"/>
    </source>
</evidence>
<comment type="caution">
    <text evidence="8">The sequence shown here is derived from an EMBL/GenBank/DDBJ whole genome shotgun (WGS) entry which is preliminary data.</text>
</comment>
<reference evidence="8 9" key="1">
    <citation type="submission" date="2019-08" db="EMBL/GenBank/DDBJ databases">
        <title>In-depth cultivation of the pig gut microbiome towards novel bacterial diversity and tailored functional studies.</title>
        <authorList>
            <person name="Wylensek D."/>
            <person name="Hitch T.C.A."/>
            <person name="Clavel T."/>
        </authorList>
    </citation>
    <scope>NUCLEOTIDE SEQUENCE [LARGE SCALE GENOMIC DNA]</scope>
    <source>
        <strain evidence="8 9">Oil-RF-744-WCA-WT-10</strain>
    </source>
</reference>
<dbReference type="Pfam" id="PF01914">
    <property type="entry name" value="MarC"/>
    <property type="match status" value="1"/>
</dbReference>
<feature type="transmembrane region" description="Helical" evidence="7">
    <location>
        <begin position="75"/>
        <end position="95"/>
    </location>
</feature>
<name>A0A6L5XEG8_9BACT</name>
<keyword evidence="6 7" id="KW-0472">Membrane</keyword>
<evidence type="ECO:0000256" key="2">
    <source>
        <dbReference type="ARBA" id="ARBA00009784"/>
    </source>
</evidence>
<feature type="transmembrane region" description="Helical" evidence="7">
    <location>
        <begin position="133"/>
        <end position="153"/>
    </location>
</feature>
<evidence type="ECO:0000256" key="6">
    <source>
        <dbReference type="ARBA" id="ARBA00023136"/>
    </source>
</evidence>
<gene>
    <name evidence="8" type="ORF">FYJ29_08865</name>
</gene>
<dbReference type="Proteomes" id="UP000483362">
    <property type="component" value="Unassembled WGS sequence"/>
</dbReference>
<dbReference type="RefSeq" id="WP_154328921.1">
    <property type="nucleotide sequence ID" value="NZ_CP045696.1"/>
</dbReference>
<keyword evidence="9" id="KW-1185">Reference proteome</keyword>
<dbReference type="PANTHER" id="PTHR33508">
    <property type="entry name" value="UPF0056 MEMBRANE PROTEIN YHCE"/>
    <property type="match status" value="1"/>
</dbReference>
<organism evidence="8 9">
    <name type="scientific">Sodaliphilus pleomorphus</name>
    <dbReference type="NCBI Taxonomy" id="2606626"/>
    <lineage>
        <taxon>Bacteria</taxon>
        <taxon>Pseudomonadati</taxon>
        <taxon>Bacteroidota</taxon>
        <taxon>Bacteroidia</taxon>
        <taxon>Bacteroidales</taxon>
        <taxon>Muribaculaceae</taxon>
        <taxon>Sodaliphilus</taxon>
    </lineage>
</organism>
<feature type="transmembrane region" description="Helical" evidence="7">
    <location>
        <begin position="47"/>
        <end position="69"/>
    </location>
</feature>
<keyword evidence="5 7" id="KW-1133">Transmembrane helix</keyword>
<evidence type="ECO:0000256" key="5">
    <source>
        <dbReference type="ARBA" id="ARBA00022989"/>
    </source>
</evidence>
<comment type="similarity">
    <text evidence="2 7">Belongs to the UPF0056 (MarC) family.</text>
</comment>
<feature type="transmembrane region" description="Helical" evidence="7">
    <location>
        <begin position="107"/>
        <end position="127"/>
    </location>
</feature>
<dbReference type="InterPro" id="IPR002771">
    <property type="entry name" value="Multi_antbiot-R_MarC"/>
</dbReference>
<protein>
    <recommendedName>
        <fullName evidence="7">UPF0056 membrane protein</fullName>
    </recommendedName>
</protein>
<evidence type="ECO:0000313" key="9">
    <source>
        <dbReference type="Proteomes" id="UP000483362"/>
    </source>
</evidence>
<dbReference type="AlphaFoldDB" id="A0A6L5XEG8"/>
<evidence type="ECO:0000256" key="1">
    <source>
        <dbReference type="ARBA" id="ARBA00004651"/>
    </source>
</evidence>
<keyword evidence="3" id="KW-1003">Cell membrane</keyword>
<evidence type="ECO:0000256" key="3">
    <source>
        <dbReference type="ARBA" id="ARBA00022475"/>
    </source>
</evidence>